<protein>
    <recommendedName>
        <fullName evidence="5">DUF4129 domain-containing protein</fullName>
    </recommendedName>
</protein>
<keyword evidence="1" id="KW-1133">Transmembrane helix</keyword>
<evidence type="ECO:0008006" key="5">
    <source>
        <dbReference type="Google" id="ProtNLM"/>
    </source>
</evidence>
<proteinExistence type="predicted"/>
<dbReference type="AlphaFoldDB" id="A0A832ZIY5"/>
<evidence type="ECO:0000256" key="1">
    <source>
        <dbReference type="SAM" id="Phobius"/>
    </source>
</evidence>
<evidence type="ECO:0000313" key="2">
    <source>
        <dbReference type="EMBL" id="HIP84853.1"/>
    </source>
</evidence>
<organism evidence="3 4">
    <name type="scientific">Methanothermococcus okinawensis</name>
    <dbReference type="NCBI Taxonomy" id="155863"/>
    <lineage>
        <taxon>Archaea</taxon>
        <taxon>Methanobacteriati</taxon>
        <taxon>Methanobacteriota</taxon>
        <taxon>Methanomada group</taxon>
        <taxon>Methanococci</taxon>
        <taxon>Methanococcales</taxon>
        <taxon>Methanococcaceae</taxon>
        <taxon>Methanothermococcus</taxon>
    </lineage>
</organism>
<accession>A0A832ZIY5</accession>
<evidence type="ECO:0000313" key="3">
    <source>
        <dbReference type="EMBL" id="HIP90693.1"/>
    </source>
</evidence>
<feature type="transmembrane region" description="Helical" evidence="1">
    <location>
        <begin position="446"/>
        <end position="465"/>
    </location>
</feature>
<comment type="caution">
    <text evidence="3">The sequence shown here is derived from an EMBL/GenBank/DDBJ whole genome shotgun (WGS) entry which is preliminary data.</text>
</comment>
<evidence type="ECO:0000313" key="4">
    <source>
        <dbReference type="Proteomes" id="UP000618343"/>
    </source>
</evidence>
<dbReference type="EMBL" id="DQUO01000001">
    <property type="protein sequence ID" value="HIP90693.1"/>
    <property type="molecule type" value="Genomic_DNA"/>
</dbReference>
<sequence length="574" mass="67224">MRSIILLIFLILLPTTTGADLGEDEVIHHYFQGLIDVGHESLQNLTYNRRGEIISVEVFNVTESLERNNIDHKLLEVSPSFKTFLESLNNVVINYNRMIDHRNVKDPQNFSIFKTSLNNVLENVVILERSLDEIEGISLKDDRGNTLRFNTSEIREDLDKILKNINRYSEKLEHIGPGKGFFIYVDRDTVYLNSKVKVYGYINYGHNLPSIILLHNNRPYVVEVRNNSFSKDLYIRTLGNHTIYGISPFGPSNKVTVRCVRIPTYIEVYPRGNLTAYLGEEINVDIQLYDYYGNTLENKTLYITYLDREYSYKTPLKLKLKLNHIYVNSSLPLDITFRGDNNYSPSKNKVYIKILKIPTYITAEYDGSSIHGTLYDFRGNLLDNKRVYLTVGNNTYSTTTENGSFRFNVSKFREGYILFKGDERYAPSSRELKYEGIIGGWSSDGYIPLLSVFTFLLLLTILELYRKRYKQIERRVEENRNPGDDTKLNILPRFYRLIDRGMFREAVILAYQLFIRSLNIKKSYTPREICRMFKGIPGIRVITEIFERTYYGDIPPTKRDIGEWERFLRRREDR</sequence>
<dbReference type="Proteomes" id="UP000618343">
    <property type="component" value="Unassembled WGS sequence"/>
</dbReference>
<dbReference type="Proteomes" id="UP000643554">
    <property type="component" value="Unassembled WGS sequence"/>
</dbReference>
<dbReference type="EMBL" id="DQUI01000084">
    <property type="protein sequence ID" value="HIP84853.1"/>
    <property type="molecule type" value="Genomic_DNA"/>
</dbReference>
<gene>
    <name evidence="2" type="ORF">EYH15_05130</name>
    <name evidence="3" type="ORF">EYH21_00105</name>
</gene>
<keyword evidence="1" id="KW-0812">Transmembrane</keyword>
<name>A0A832ZIY5_9EURY</name>
<reference evidence="3" key="1">
    <citation type="journal article" date="2020" name="ISME J.">
        <title>Gammaproteobacteria mediating utilization of methyl-, sulfur- and petroleum organic compounds in deep ocean hydrothermal plumes.</title>
        <authorList>
            <person name="Zhou Z."/>
            <person name="Liu Y."/>
            <person name="Pan J."/>
            <person name="Cron B.R."/>
            <person name="Toner B.M."/>
            <person name="Anantharaman K."/>
            <person name="Breier J.A."/>
            <person name="Dick G.J."/>
            <person name="Li M."/>
        </authorList>
    </citation>
    <scope>NUCLEOTIDE SEQUENCE</scope>
    <source>
        <strain evidence="2">SZUA-1453</strain>
        <strain evidence="3">SZUA-1471</strain>
    </source>
</reference>
<keyword evidence="1" id="KW-0472">Membrane</keyword>